<feature type="transmembrane region" description="Helical" evidence="9">
    <location>
        <begin position="36"/>
        <end position="64"/>
    </location>
</feature>
<feature type="transmembrane region" description="Helical" evidence="9">
    <location>
        <begin position="71"/>
        <end position="90"/>
    </location>
</feature>
<organism evidence="11 12">
    <name type="scientific">Agrococcus terreus</name>
    <dbReference type="NCBI Taxonomy" id="574649"/>
    <lineage>
        <taxon>Bacteria</taxon>
        <taxon>Bacillati</taxon>
        <taxon>Actinomycetota</taxon>
        <taxon>Actinomycetes</taxon>
        <taxon>Micrococcales</taxon>
        <taxon>Microbacteriaceae</taxon>
        <taxon>Agrococcus</taxon>
    </lineage>
</organism>
<comment type="similarity">
    <text evidence="2">Belongs to the major facilitator superfamily. Metabolite:H+ Symporter (MHS) family (TC 2.A.1.6) family.</text>
</comment>
<feature type="transmembrane region" description="Helical" evidence="9">
    <location>
        <begin position="12"/>
        <end position="30"/>
    </location>
</feature>
<comment type="caution">
    <text evidence="11">The sequence shown here is derived from an EMBL/GenBank/DDBJ whole genome shotgun (WGS) entry which is preliminary data.</text>
</comment>
<dbReference type="Pfam" id="PF07690">
    <property type="entry name" value="MFS_1"/>
    <property type="match status" value="1"/>
</dbReference>
<feature type="domain" description="Major facilitator superfamily (MFS) profile" evidence="10">
    <location>
        <begin position="1"/>
        <end position="409"/>
    </location>
</feature>
<feature type="transmembrane region" description="Helical" evidence="9">
    <location>
        <begin position="382"/>
        <end position="403"/>
    </location>
</feature>
<keyword evidence="12" id="KW-1185">Reference proteome</keyword>
<evidence type="ECO:0000256" key="6">
    <source>
        <dbReference type="ARBA" id="ARBA00022847"/>
    </source>
</evidence>
<keyword evidence="3" id="KW-0813">Transport</keyword>
<dbReference type="InterPro" id="IPR051084">
    <property type="entry name" value="H+-coupled_symporters"/>
</dbReference>
<evidence type="ECO:0000256" key="1">
    <source>
        <dbReference type="ARBA" id="ARBA00004651"/>
    </source>
</evidence>
<dbReference type="PROSITE" id="PS50850">
    <property type="entry name" value="MFS"/>
    <property type="match status" value="1"/>
</dbReference>
<dbReference type="Proteomes" id="UP000626982">
    <property type="component" value="Unassembled WGS sequence"/>
</dbReference>
<dbReference type="PROSITE" id="PS00216">
    <property type="entry name" value="SUGAR_TRANSPORT_1"/>
    <property type="match status" value="2"/>
</dbReference>
<evidence type="ECO:0000256" key="5">
    <source>
        <dbReference type="ARBA" id="ARBA00022692"/>
    </source>
</evidence>
<dbReference type="InterPro" id="IPR005828">
    <property type="entry name" value="MFS_sugar_transport-like"/>
</dbReference>
<feature type="transmembrane region" description="Helical" evidence="9">
    <location>
        <begin position="356"/>
        <end position="376"/>
    </location>
</feature>
<feature type="transmembrane region" description="Helical" evidence="9">
    <location>
        <begin position="263"/>
        <end position="283"/>
    </location>
</feature>
<proteinExistence type="inferred from homology"/>
<reference evidence="12" key="1">
    <citation type="journal article" date="2019" name="Int. J. Syst. Evol. Microbiol.">
        <title>The Global Catalogue of Microorganisms (GCM) 10K type strain sequencing project: providing services to taxonomists for standard genome sequencing and annotation.</title>
        <authorList>
            <consortium name="The Broad Institute Genomics Platform"/>
            <consortium name="The Broad Institute Genome Sequencing Center for Infectious Disease"/>
            <person name="Wu L."/>
            <person name="Ma J."/>
        </authorList>
    </citation>
    <scope>NUCLEOTIDE SEQUENCE [LARGE SCALE GENOMIC DNA]</scope>
    <source>
        <strain evidence="12">CGMCC 1.6960</strain>
    </source>
</reference>
<evidence type="ECO:0000313" key="12">
    <source>
        <dbReference type="Proteomes" id="UP000626982"/>
    </source>
</evidence>
<dbReference type="Gene3D" id="1.20.1250.20">
    <property type="entry name" value="MFS general substrate transporter like domains"/>
    <property type="match status" value="2"/>
</dbReference>
<dbReference type="InterPro" id="IPR036259">
    <property type="entry name" value="MFS_trans_sf"/>
</dbReference>
<keyword evidence="5 9" id="KW-0812">Transmembrane</keyword>
<dbReference type="InterPro" id="IPR005829">
    <property type="entry name" value="Sugar_transporter_CS"/>
</dbReference>
<name>A0ABQ2KIU8_9MICO</name>
<keyword evidence="4" id="KW-1003">Cell membrane</keyword>
<keyword evidence="8 9" id="KW-0472">Membrane</keyword>
<evidence type="ECO:0000256" key="7">
    <source>
        <dbReference type="ARBA" id="ARBA00022989"/>
    </source>
</evidence>
<feature type="transmembrane region" description="Helical" evidence="9">
    <location>
        <begin position="295"/>
        <end position="315"/>
    </location>
</feature>
<dbReference type="InterPro" id="IPR011701">
    <property type="entry name" value="MFS"/>
</dbReference>
<evidence type="ECO:0000256" key="3">
    <source>
        <dbReference type="ARBA" id="ARBA00022448"/>
    </source>
</evidence>
<dbReference type="InterPro" id="IPR020846">
    <property type="entry name" value="MFS_dom"/>
</dbReference>
<protein>
    <submittedName>
        <fullName evidence="11">MFS transporter</fullName>
    </submittedName>
</protein>
<gene>
    <name evidence="11" type="ORF">GCM10010968_13430</name>
</gene>
<dbReference type="EMBL" id="BMLM01000001">
    <property type="protein sequence ID" value="GGN83035.1"/>
    <property type="molecule type" value="Genomic_DNA"/>
</dbReference>
<evidence type="ECO:0000259" key="10">
    <source>
        <dbReference type="PROSITE" id="PS50850"/>
    </source>
</evidence>
<dbReference type="PANTHER" id="PTHR43528:SF1">
    <property type="entry name" value="ALPHA-KETOGLUTARATE PERMEASE"/>
    <property type="match status" value="1"/>
</dbReference>
<feature type="transmembrane region" description="Helical" evidence="9">
    <location>
        <begin position="172"/>
        <end position="191"/>
    </location>
</feature>
<evidence type="ECO:0000313" key="11">
    <source>
        <dbReference type="EMBL" id="GGN83035.1"/>
    </source>
</evidence>
<feature type="transmembrane region" description="Helical" evidence="9">
    <location>
        <begin position="321"/>
        <end position="344"/>
    </location>
</feature>
<feature type="transmembrane region" description="Helical" evidence="9">
    <location>
        <begin position="96"/>
        <end position="116"/>
    </location>
</feature>
<feature type="transmembrane region" description="Helical" evidence="9">
    <location>
        <begin position="137"/>
        <end position="160"/>
    </location>
</feature>
<keyword evidence="6" id="KW-0769">Symport</keyword>
<dbReference type="SUPFAM" id="SSF103473">
    <property type="entry name" value="MFS general substrate transporter"/>
    <property type="match status" value="1"/>
</dbReference>
<evidence type="ECO:0000256" key="9">
    <source>
        <dbReference type="SAM" id="Phobius"/>
    </source>
</evidence>
<dbReference type="Pfam" id="PF00083">
    <property type="entry name" value="Sugar_tr"/>
    <property type="match status" value="1"/>
</dbReference>
<evidence type="ECO:0000256" key="2">
    <source>
        <dbReference type="ARBA" id="ARBA00008240"/>
    </source>
</evidence>
<dbReference type="PANTHER" id="PTHR43528">
    <property type="entry name" value="ALPHA-KETOGLUTARATE PERMEASE"/>
    <property type="match status" value="1"/>
</dbReference>
<keyword evidence="7 9" id="KW-1133">Transmembrane helix</keyword>
<accession>A0ABQ2KIU8</accession>
<feature type="transmembrane region" description="Helical" evidence="9">
    <location>
        <begin position="232"/>
        <end position="251"/>
    </location>
</feature>
<sequence>MLASAVGNGLEWFDWNIYVVFTAYLTANLFDQGDPGSALLLTLAIFGVGFVFRPVGGMLAGILADRLGRRWVMIATMLTMSAASLLIAVIPDYATAGVWASVLLLVARLAQGLAHGAESTAGYTYIAEIAPAPRRGLWSSTLAMGVLVGSMLASGMGWALTTALGPEAMGAWGWRIPFAVGALLAIVVMVLRRTMMETEQFERELRPAAAPVRDEPLAPGERRALWWASVRVFWFVAAITIVFYTWLTAASSLATTQHGMDPAAALASSFAAQALCVCLMPLMGRLSDRVGRRPVALAFSLGFVVLSFPLMGMISSEPWTLLVAQSIALAFVACGNSIYSALLAEQFPTRHRARGIGIAMSLSVAIFGGSVLYLNQWLTGQGLQWLFVLCFVLVCLASAVAVWRMPETKGVELHRIGERDERAAEPATARG</sequence>
<comment type="subcellular location">
    <subcellularLocation>
        <location evidence="1">Cell membrane</location>
        <topology evidence="1">Multi-pass membrane protein</topology>
    </subcellularLocation>
</comment>
<evidence type="ECO:0000256" key="4">
    <source>
        <dbReference type="ARBA" id="ARBA00022475"/>
    </source>
</evidence>
<evidence type="ECO:0000256" key="8">
    <source>
        <dbReference type="ARBA" id="ARBA00023136"/>
    </source>
</evidence>